<proteinExistence type="predicted"/>
<evidence type="ECO:0000313" key="3">
    <source>
        <dbReference type="Proteomes" id="UP000235023"/>
    </source>
</evidence>
<dbReference type="PROSITE" id="PS51257">
    <property type="entry name" value="PROKAR_LIPOPROTEIN"/>
    <property type="match status" value="1"/>
</dbReference>
<keyword evidence="1" id="KW-0472">Membrane</keyword>
<keyword evidence="1" id="KW-0812">Transmembrane</keyword>
<evidence type="ECO:0000313" key="2">
    <source>
        <dbReference type="EMBL" id="PLN86564.1"/>
    </source>
</evidence>
<keyword evidence="1" id="KW-1133">Transmembrane helix</keyword>
<accession>A0A2J5I926</accession>
<feature type="transmembrane region" description="Helical" evidence="1">
    <location>
        <begin position="12"/>
        <end position="34"/>
    </location>
</feature>
<dbReference type="Proteomes" id="UP000235023">
    <property type="component" value="Unassembled WGS sequence"/>
</dbReference>
<keyword evidence="3" id="KW-1185">Reference proteome</keyword>
<organism evidence="2 3">
    <name type="scientific">Aspergillus taichungensis</name>
    <dbReference type="NCBI Taxonomy" id="482145"/>
    <lineage>
        <taxon>Eukaryota</taxon>
        <taxon>Fungi</taxon>
        <taxon>Dikarya</taxon>
        <taxon>Ascomycota</taxon>
        <taxon>Pezizomycotina</taxon>
        <taxon>Eurotiomycetes</taxon>
        <taxon>Eurotiomycetidae</taxon>
        <taxon>Eurotiales</taxon>
        <taxon>Aspergillaceae</taxon>
        <taxon>Aspergillus</taxon>
        <taxon>Aspergillus subgen. Circumdati</taxon>
    </lineage>
</organism>
<dbReference type="EMBL" id="KZ559498">
    <property type="protein sequence ID" value="PLN86564.1"/>
    <property type="molecule type" value="Genomic_DNA"/>
</dbReference>
<protein>
    <recommendedName>
        <fullName evidence="4">Transmembrane protein</fullName>
    </recommendedName>
</protein>
<dbReference type="AlphaFoldDB" id="A0A2J5I926"/>
<evidence type="ECO:0000256" key="1">
    <source>
        <dbReference type="SAM" id="Phobius"/>
    </source>
</evidence>
<name>A0A2J5I926_9EURO</name>
<gene>
    <name evidence="2" type="ORF">BDW42DRAFT_158746</name>
</gene>
<evidence type="ECO:0008006" key="4">
    <source>
        <dbReference type="Google" id="ProtNLM"/>
    </source>
</evidence>
<sequence length="83" mass="9065">MDRELFTSSLIFVLPFGGVTGCAIVWGLVWFGLIGSGFGFLQKYLLGAGAGRCPFSEHRLLPCCDSDCETSESFVNCNDYGWV</sequence>
<reference evidence="3" key="1">
    <citation type="submission" date="2017-12" db="EMBL/GenBank/DDBJ databases">
        <authorList>
            <consortium name="DOE Joint Genome Institute"/>
            <person name="Mondo S.J."/>
            <person name="Kjaerbolling I."/>
            <person name="Vesth T.C."/>
            <person name="Frisvad J.C."/>
            <person name="Nybo J.L."/>
            <person name="Theobald S."/>
            <person name="Kuo A."/>
            <person name="Bowyer P."/>
            <person name="Matsuda Y."/>
            <person name="Lyhne E.K."/>
            <person name="Kogle M.E."/>
            <person name="Clum A."/>
            <person name="Lipzen A."/>
            <person name="Salamov A."/>
            <person name="Ngan C.Y."/>
            <person name="Daum C."/>
            <person name="Chiniquy J."/>
            <person name="Barry K."/>
            <person name="LaButti K."/>
            <person name="Haridas S."/>
            <person name="Simmons B.A."/>
            <person name="Magnuson J.K."/>
            <person name="Mortensen U.H."/>
            <person name="Larsen T.O."/>
            <person name="Grigoriev I.V."/>
            <person name="Baker S.E."/>
            <person name="Andersen M.R."/>
            <person name="Nordberg H.P."/>
            <person name="Cantor M.N."/>
            <person name="Hua S.X."/>
        </authorList>
    </citation>
    <scope>NUCLEOTIDE SEQUENCE [LARGE SCALE GENOMIC DNA]</scope>
    <source>
        <strain evidence="3">IBT 19404</strain>
    </source>
</reference>